<evidence type="ECO:0000256" key="1">
    <source>
        <dbReference type="SAM" id="MobiDB-lite"/>
    </source>
</evidence>
<evidence type="ECO:0000256" key="2">
    <source>
        <dbReference type="SAM" id="Phobius"/>
    </source>
</evidence>
<feature type="compositionally biased region" description="Polar residues" evidence="1">
    <location>
        <begin position="139"/>
        <end position="152"/>
    </location>
</feature>
<evidence type="ECO:0000313" key="3">
    <source>
        <dbReference type="EMBL" id="CED85562.1"/>
    </source>
</evidence>
<feature type="compositionally biased region" description="Acidic residues" evidence="1">
    <location>
        <begin position="125"/>
        <end position="135"/>
    </location>
</feature>
<keyword evidence="2" id="KW-1133">Transmembrane helix</keyword>
<name>A0A0F7STQ8_PHARH</name>
<feature type="transmembrane region" description="Helical" evidence="2">
    <location>
        <begin position="29"/>
        <end position="47"/>
    </location>
</feature>
<sequence length="659" mass="73928">MPGILPGNTHHPATPSAPRRVLILLKRRPVFSSILAITLATTIFLVLSPAQAQRISSATKSSWYSSSDGDYTSAASKAAQAASDRQRCDTIWREEHRGASWGGSPGQSDVGAVPPKGGWSKTGDGADDVEDEGWGEEGLSSSVHSGSDNNNKFSMAREISKGKSRKRVLQEMVAKTNGYYARDYSLWLGWNNVRYIIEASVLQADILNRTLVIPTYVYARACEFDKHTCASFAKMVNRGDALESDEWRDQPLEKQWAWVIPTELMIDVPLLQETHSIITTADFLLLQDQPASIETAKGNWNKAYHPSASYHEIPNRDYDTDLVRVDRLPDGYRTLTHTQRTAGLGGAVRKLFEGSKSGDVKDLGELLEKITELSGRTEDEAEKMLAEVGVWVLRTWQGSHKMEYVRTVTDPIKQVALGENMKGWWNDYHHITDEVLYLQGEIHYWRKPGSVRFTSAKAQSDFAKVVLFGIMPPSKLFELSIRLDERMREKVGGRMWMGAHMRRGDFVKHNWVMNNDAYQHFDRIKRWMGTGAKTLQNIKSSGKHETYSVPDAWVARDFELYDAPQIGDPFYLATDERNATHLEYFKANGAIFIGDLITAADRRDLDAWSLVFTDVLGVLEQTMLARGSFFYGHALSSVAGGAVNHRATLGKDPRTTVID</sequence>
<keyword evidence="2" id="KW-0472">Membrane</keyword>
<keyword evidence="2" id="KW-0812">Transmembrane</keyword>
<proteinExistence type="predicted"/>
<accession>A0A0F7STQ8</accession>
<dbReference type="EMBL" id="LN483332">
    <property type="protein sequence ID" value="CED85562.1"/>
    <property type="molecule type" value="Genomic_DNA"/>
</dbReference>
<reference evidence="3" key="1">
    <citation type="submission" date="2014-08" db="EMBL/GenBank/DDBJ databases">
        <authorList>
            <person name="Sharma Rahul"/>
            <person name="Thines Marco"/>
        </authorList>
    </citation>
    <scope>NUCLEOTIDE SEQUENCE</scope>
</reference>
<protein>
    <submittedName>
        <fullName evidence="3">Uncharacterized protein</fullName>
    </submittedName>
</protein>
<feature type="region of interest" description="Disordered" evidence="1">
    <location>
        <begin position="96"/>
        <end position="152"/>
    </location>
</feature>
<organism evidence="3">
    <name type="scientific">Phaffia rhodozyma</name>
    <name type="common">Yeast</name>
    <name type="synonym">Xanthophyllomyces dendrorhous</name>
    <dbReference type="NCBI Taxonomy" id="264483"/>
    <lineage>
        <taxon>Eukaryota</taxon>
        <taxon>Fungi</taxon>
        <taxon>Dikarya</taxon>
        <taxon>Basidiomycota</taxon>
        <taxon>Agaricomycotina</taxon>
        <taxon>Tremellomycetes</taxon>
        <taxon>Cystofilobasidiales</taxon>
        <taxon>Mrakiaceae</taxon>
        <taxon>Phaffia</taxon>
    </lineage>
</organism>
<dbReference type="Gene3D" id="3.40.50.11350">
    <property type="match status" value="1"/>
</dbReference>
<dbReference type="AlphaFoldDB" id="A0A0F7STQ8"/>